<dbReference type="RefSeq" id="WP_237483374.1">
    <property type="nucleotide sequence ID" value="NZ_CAKLCM010000001.1"/>
</dbReference>
<keyword evidence="1" id="KW-0472">Membrane</keyword>
<feature type="transmembrane region" description="Helical" evidence="1">
    <location>
        <begin position="9"/>
        <end position="28"/>
    </location>
</feature>
<evidence type="ECO:0000313" key="2">
    <source>
        <dbReference type="EMBL" id="CAH0524456.1"/>
    </source>
</evidence>
<keyword evidence="1" id="KW-0812">Transmembrane</keyword>
<protein>
    <submittedName>
        <fullName evidence="2">Uncharacterized protein</fullName>
    </submittedName>
</protein>
<sequence>MIIFQRKKLAFIIAAFLILLLMVNYFIWNNKRLLIHSDTNANSSDVYYDDYSVDKLNSQAPIVKLRKELLNHNVDEIPWDTLHQGDDVVERIKMVEERISNLEEGIK</sequence>
<organism evidence="2 3">
    <name type="scientific">Vibrio hippocampi</name>
    <dbReference type="NCBI Taxonomy" id="654686"/>
    <lineage>
        <taxon>Bacteria</taxon>
        <taxon>Pseudomonadati</taxon>
        <taxon>Pseudomonadota</taxon>
        <taxon>Gammaproteobacteria</taxon>
        <taxon>Vibrionales</taxon>
        <taxon>Vibrionaceae</taxon>
        <taxon>Vibrio</taxon>
    </lineage>
</organism>
<gene>
    <name evidence="2" type="ORF">VHP8226_00283</name>
</gene>
<evidence type="ECO:0000313" key="3">
    <source>
        <dbReference type="Proteomes" id="UP000838160"/>
    </source>
</evidence>
<comment type="caution">
    <text evidence="2">The sequence shown here is derived from an EMBL/GenBank/DDBJ whole genome shotgun (WGS) entry which is preliminary data.</text>
</comment>
<accession>A0ABM8ZFK0</accession>
<reference evidence="2" key="1">
    <citation type="submission" date="2021-12" db="EMBL/GenBank/DDBJ databases">
        <authorList>
            <person name="Rodrigo-Torres L."/>
            <person name="Arahal R. D."/>
            <person name="Lucena T."/>
        </authorList>
    </citation>
    <scope>NUCLEOTIDE SEQUENCE</scope>
    <source>
        <strain evidence="2">CECT 8226</strain>
    </source>
</reference>
<keyword evidence="1" id="KW-1133">Transmembrane helix</keyword>
<name>A0ABM8ZFK0_9VIBR</name>
<proteinExistence type="predicted"/>
<keyword evidence="3" id="KW-1185">Reference proteome</keyword>
<dbReference type="EMBL" id="CAKLCM010000001">
    <property type="protein sequence ID" value="CAH0524456.1"/>
    <property type="molecule type" value="Genomic_DNA"/>
</dbReference>
<evidence type="ECO:0000256" key="1">
    <source>
        <dbReference type="SAM" id="Phobius"/>
    </source>
</evidence>
<dbReference type="Proteomes" id="UP000838160">
    <property type="component" value="Unassembled WGS sequence"/>
</dbReference>